<dbReference type="RefSeq" id="WP_174861423.1">
    <property type="nucleotide sequence ID" value="NZ_BIFH01000023.1"/>
</dbReference>
<evidence type="ECO:0000313" key="2">
    <source>
        <dbReference type="Proteomes" id="UP000286931"/>
    </source>
</evidence>
<evidence type="ECO:0000313" key="1">
    <source>
        <dbReference type="EMBL" id="GCD97117.1"/>
    </source>
</evidence>
<name>A0A401YR98_9ACTN</name>
<proteinExistence type="predicted"/>
<dbReference type="Proteomes" id="UP000286931">
    <property type="component" value="Unassembled WGS sequence"/>
</dbReference>
<evidence type="ECO:0008006" key="3">
    <source>
        <dbReference type="Google" id="ProtNLM"/>
    </source>
</evidence>
<dbReference type="Gene3D" id="6.20.20.10">
    <property type="match status" value="1"/>
</dbReference>
<accession>A0A401YR98</accession>
<reference evidence="1 2" key="1">
    <citation type="submission" date="2018-12" db="EMBL/GenBank/DDBJ databases">
        <title>Draft genome sequence of Embleya hyalina NBRC 13850T.</title>
        <authorList>
            <person name="Komaki H."/>
            <person name="Hosoyama A."/>
            <person name="Kimura A."/>
            <person name="Ichikawa N."/>
            <person name="Tamura T."/>
        </authorList>
    </citation>
    <scope>NUCLEOTIDE SEQUENCE [LARGE SCALE GENOMIC DNA]</scope>
    <source>
        <strain evidence="1 2">NBRC 13850</strain>
    </source>
</reference>
<dbReference type="EMBL" id="BIFH01000023">
    <property type="protein sequence ID" value="GCD97117.1"/>
    <property type="molecule type" value="Genomic_DNA"/>
</dbReference>
<comment type="caution">
    <text evidence="1">The sequence shown here is derived from an EMBL/GenBank/DDBJ whole genome shotgun (WGS) entry which is preliminary data.</text>
</comment>
<protein>
    <recommendedName>
        <fullName evidence="3">Phosphoadenosine phosphosulfate reductase</fullName>
    </recommendedName>
</protein>
<keyword evidence="2" id="KW-1185">Reference proteome</keyword>
<organism evidence="1 2">
    <name type="scientific">Embleya hyalina</name>
    <dbReference type="NCBI Taxonomy" id="516124"/>
    <lineage>
        <taxon>Bacteria</taxon>
        <taxon>Bacillati</taxon>
        <taxon>Actinomycetota</taxon>
        <taxon>Actinomycetes</taxon>
        <taxon>Kitasatosporales</taxon>
        <taxon>Streptomycetaceae</taxon>
        <taxon>Embleya</taxon>
    </lineage>
</organism>
<dbReference type="AlphaFoldDB" id="A0A401YR98"/>
<gene>
    <name evidence="1" type="ORF">EHYA_04805</name>
</gene>
<sequence>MTGEPTLRVLSLGAGVQSTVLLLMSARGELPRVDAAVFADTGWEPRIGAHLDRLEAEVAAPAGIAIHRVSNGNLRDDALDPDQMRSIPAYTLGPDGEKGMQKRACTQQYKLRPILAQTRRLLGASTRSTPCRHCEGTGQRIAPWRAKRGEHEVGPCSVCRGEGVIHRVGNAPRGTWAEQWVGFSTDEIERVSPRGDTGYSRSRHPLLELGMSRTQCTAYLDHHGWTAVEKSACVGCPYRSAAEWRRMRDTDPEAWADAVAFDEAYRVGAGMRHRRYLHISCTPLAQAPIDRIRPSDHHQIDLFDVAFEEALDSGDRGGCSPWGCDNETREAA</sequence>